<name>A0A418JI08_STAHY</name>
<accession>A0A418JI08</accession>
<dbReference type="Pfam" id="PF05595">
    <property type="entry name" value="DUF771"/>
    <property type="match status" value="1"/>
</dbReference>
<dbReference type="EMBL" id="QXVO01000024">
    <property type="protein sequence ID" value="RIO45027.1"/>
    <property type="molecule type" value="Genomic_DNA"/>
</dbReference>
<dbReference type="Proteomes" id="UP000285625">
    <property type="component" value="Unassembled WGS sequence"/>
</dbReference>
<reference evidence="1 2" key="1">
    <citation type="journal article" date="2016" name="Front. Microbiol.">
        <title>Comprehensive Phylogenetic Analysis of Bovine Non-aureus Staphylococci Species Based on Whole-Genome Sequencing.</title>
        <authorList>
            <person name="Naushad S."/>
            <person name="Barkema H.W."/>
            <person name="Luby C."/>
            <person name="Condas L.A."/>
            <person name="Nobrega D.B."/>
            <person name="Carson D.A."/>
            <person name="De Buck J."/>
        </authorList>
    </citation>
    <scope>NUCLEOTIDE SEQUENCE [LARGE SCALE GENOMIC DNA]</scope>
    <source>
        <strain evidence="1 2">SNUC 5959</strain>
    </source>
</reference>
<dbReference type="InterPro" id="IPR008489">
    <property type="entry name" value="DUF771"/>
</dbReference>
<proteinExistence type="predicted"/>
<sequence>MVQTIQITASIPEGFVLVESEKFRELEDLANDPVWDLKDLKKKLKMSADDTIKEKFLFNPKFEKELKQLGIAHYPDDSFNRWRFNARKMSRYIDENFAEIIKAKGVGK</sequence>
<protein>
    <submittedName>
        <fullName evidence="1">DUF771 domain-containing protein</fullName>
    </submittedName>
</protein>
<gene>
    <name evidence="1" type="ORF">BUZ57_08200</name>
</gene>
<dbReference type="AlphaFoldDB" id="A0A418JI08"/>
<evidence type="ECO:0000313" key="1">
    <source>
        <dbReference type="EMBL" id="RIO45027.1"/>
    </source>
</evidence>
<comment type="caution">
    <text evidence="1">The sequence shown here is derived from an EMBL/GenBank/DDBJ whole genome shotgun (WGS) entry which is preliminary data.</text>
</comment>
<evidence type="ECO:0000313" key="2">
    <source>
        <dbReference type="Proteomes" id="UP000285625"/>
    </source>
</evidence>
<organism evidence="1 2">
    <name type="scientific">Staphylococcus hyicus</name>
    <dbReference type="NCBI Taxonomy" id="1284"/>
    <lineage>
        <taxon>Bacteria</taxon>
        <taxon>Bacillati</taxon>
        <taxon>Bacillota</taxon>
        <taxon>Bacilli</taxon>
        <taxon>Bacillales</taxon>
        <taxon>Staphylococcaceae</taxon>
        <taxon>Staphylococcus</taxon>
    </lineage>
</organism>
<dbReference type="RefSeq" id="WP_119635582.1">
    <property type="nucleotide sequence ID" value="NZ_QXVO01000024.1"/>
</dbReference>